<feature type="non-terminal residue" evidence="2">
    <location>
        <position position="81"/>
    </location>
</feature>
<organism evidence="2">
    <name type="scientific">marine metagenome</name>
    <dbReference type="NCBI Taxonomy" id="408172"/>
    <lineage>
        <taxon>unclassified sequences</taxon>
        <taxon>metagenomes</taxon>
        <taxon>ecological metagenomes</taxon>
    </lineage>
</organism>
<evidence type="ECO:0000259" key="1">
    <source>
        <dbReference type="Pfam" id="PF01370"/>
    </source>
</evidence>
<dbReference type="EMBL" id="UINC01170692">
    <property type="protein sequence ID" value="SVD74858.1"/>
    <property type="molecule type" value="Genomic_DNA"/>
</dbReference>
<dbReference type="AlphaFoldDB" id="A0A382XX42"/>
<gene>
    <name evidence="2" type="ORF">METZ01_LOCUS427712</name>
</gene>
<accession>A0A382XX42</accession>
<reference evidence="2" key="1">
    <citation type="submission" date="2018-05" db="EMBL/GenBank/DDBJ databases">
        <authorList>
            <person name="Lanie J.A."/>
            <person name="Ng W.-L."/>
            <person name="Kazmierczak K.M."/>
            <person name="Andrzejewski T.M."/>
            <person name="Davidsen T.M."/>
            <person name="Wayne K.J."/>
            <person name="Tettelin H."/>
            <person name="Glass J.I."/>
            <person name="Rusch D."/>
            <person name="Podicherti R."/>
            <person name="Tsui H.-C.T."/>
            <person name="Winkler M.E."/>
        </authorList>
    </citation>
    <scope>NUCLEOTIDE SEQUENCE</scope>
</reference>
<dbReference type="InterPro" id="IPR001509">
    <property type="entry name" value="Epimerase_deHydtase"/>
</dbReference>
<dbReference type="Gene3D" id="3.40.50.720">
    <property type="entry name" value="NAD(P)-binding Rossmann-like Domain"/>
    <property type="match status" value="1"/>
</dbReference>
<evidence type="ECO:0000313" key="2">
    <source>
        <dbReference type="EMBL" id="SVD74858.1"/>
    </source>
</evidence>
<sequence>MDHRLLIVGGTGFIGRNLVLNALEKGLNIVVLSLNKPSNQQKIEGVDYLQMDITKPLQTSNQLTETPFDYVVNLSGYIDHC</sequence>
<proteinExistence type="predicted"/>
<dbReference type="Pfam" id="PF01370">
    <property type="entry name" value="Epimerase"/>
    <property type="match status" value="1"/>
</dbReference>
<dbReference type="SUPFAM" id="SSF51735">
    <property type="entry name" value="NAD(P)-binding Rossmann-fold domains"/>
    <property type="match status" value="1"/>
</dbReference>
<feature type="domain" description="NAD-dependent epimerase/dehydratase" evidence="1">
    <location>
        <begin position="6"/>
        <end position="76"/>
    </location>
</feature>
<protein>
    <recommendedName>
        <fullName evidence="1">NAD-dependent epimerase/dehydratase domain-containing protein</fullName>
    </recommendedName>
</protein>
<dbReference type="InterPro" id="IPR036291">
    <property type="entry name" value="NAD(P)-bd_dom_sf"/>
</dbReference>
<name>A0A382XX42_9ZZZZ</name>